<dbReference type="RefSeq" id="XP_049130009.1">
    <property type="nucleotide sequence ID" value="XM_049274052.1"/>
</dbReference>
<evidence type="ECO:0000313" key="5">
    <source>
        <dbReference type="EMBL" id="GKT47659.1"/>
    </source>
</evidence>
<comment type="caution">
    <text evidence="5">The sequence shown here is derived from an EMBL/GenBank/DDBJ whole genome shotgun (WGS) entry which is preliminary data.</text>
</comment>
<dbReference type="Pfam" id="PF23584">
    <property type="entry name" value="DUF7136"/>
    <property type="match status" value="1"/>
</dbReference>
<evidence type="ECO:0000313" key="6">
    <source>
        <dbReference type="Proteomes" id="UP001055115"/>
    </source>
</evidence>
<keyword evidence="2" id="KW-1133">Transmembrane helix</keyword>
<organism evidence="5 6">
    <name type="scientific">Colletotrichum spaethianum</name>
    <dbReference type="NCBI Taxonomy" id="700344"/>
    <lineage>
        <taxon>Eukaryota</taxon>
        <taxon>Fungi</taxon>
        <taxon>Dikarya</taxon>
        <taxon>Ascomycota</taxon>
        <taxon>Pezizomycotina</taxon>
        <taxon>Sordariomycetes</taxon>
        <taxon>Hypocreomycetidae</taxon>
        <taxon>Glomerellales</taxon>
        <taxon>Glomerellaceae</taxon>
        <taxon>Colletotrichum</taxon>
        <taxon>Colletotrichum spaethianum species complex</taxon>
    </lineage>
</organism>
<dbReference type="GeneID" id="73328642"/>
<reference evidence="5 6" key="1">
    <citation type="submission" date="2022-03" db="EMBL/GenBank/DDBJ databases">
        <title>Genome data of Colletotrichum spp.</title>
        <authorList>
            <person name="Utami Y.D."/>
            <person name="Hiruma K."/>
        </authorList>
    </citation>
    <scope>NUCLEOTIDE SEQUENCE [LARGE SCALE GENOMIC DNA]</scope>
    <source>
        <strain evidence="5 6">MAFF 239500</strain>
    </source>
</reference>
<feature type="transmembrane region" description="Helical" evidence="2">
    <location>
        <begin position="251"/>
        <end position="270"/>
    </location>
</feature>
<keyword evidence="2" id="KW-0472">Membrane</keyword>
<dbReference type="Proteomes" id="UP001055115">
    <property type="component" value="Unassembled WGS sequence"/>
</dbReference>
<feature type="region of interest" description="Disordered" evidence="1">
    <location>
        <begin position="222"/>
        <end position="243"/>
    </location>
</feature>
<dbReference type="EMBL" id="BQXU01000020">
    <property type="protein sequence ID" value="GKT47659.1"/>
    <property type="molecule type" value="Genomic_DNA"/>
</dbReference>
<gene>
    <name evidence="5" type="ORF">ColSpa_07840</name>
</gene>
<feature type="signal peptide" evidence="3">
    <location>
        <begin position="1"/>
        <end position="24"/>
    </location>
</feature>
<keyword evidence="3" id="KW-0732">Signal</keyword>
<feature type="domain" description="DUF7136" evidence="4">
    <location>
        <begin position="25"/>
        <end position="241"/>
    </location>
</feature>
<dbReference type="InterPro" id="IPR055560">
    <property type="entry name" value="DUF7136"/>
</dbReference>
<evidence type="ECO:0000256" key="3">
    <source>
        <dbReference type="SAM" id="SignalP"/>
    </source>
</evidence>
<dbReference type="AlphaFoldDB" id="A0AA37P8M2"/>
<sequence length="271" mass="29780">MRLVSHTVWSLVGALAYLGAISQAADGVLDIGLVFPRQNETYAPMQRFPIIFALQNAKLAQYLEPIVDLDVLNGSMTMLDKINERTFDLKWANYTREPYLLYAFMDFEIEGPLQLLWTTWWRRCDESGGEVRIVSNSSDQLRLHFDIKQGAQKADLVEATANEEKCPPNVGVVIAVTDKTQDVPKPLSGNDQYGTCAFIASPSPAPTSNPCRVKIDEATAESMEADEQARRCRRPNPPSGCPEKDNAYQKLAVAGGATLAAALGVAAFLLV</sequence>
<proteinExistence type="predicted"/>
<evidence type="ECO:0000256" key="2">
    <source>
        <dbReference type="SAM" id="Phobius"/>
    </source>
</evidence>
<evidence type="ECO:0000256" key="1">
    <source>
        <dbReference type="SAM" id="MobiDB-lite"/>
    </source>
</evidence>
<evidence type="ECO:0000259" key="4">
    <source>
        <dbReference type="Pfam" id="PF23584"/>
    </source>
</evidence>
<protein>
    <recommendedName>
        <fullName evidence="4">DUF7136 domain-containing protein</fullName>
    </recommendedName>
</protein>
<keyword evidence="2" id="KW-0812">Transmembrane</keyword>
<name>A0AA37P8M2_9PEZI</name>
<keyword evidence="6" id="KW-1185">Reference proteome</keyword>
<feature type="chain" id="PRO_5041391619" description="DUF7136 domain-containing protein" evidence="3">
    <location>
        <begin position="25"/>
        <end position="271"/>
    </location>
</feature>
<accession>A0AA37P8M2</accession>